<keyword evidence="3 7" id="KW-0347">Helicase</keyword>
<dbReference type="PROSITE" id="PS51194">
    <property type="entry name" value="HELICASE_CTER"/>
    <property type="match status" value="1"/>
</dbReference>
<dbReference type="SMART" id="SM00487">
    <property type="entry name" value="DEXDc"/>
    <property type="match status" value="1"/>
</dbReference>
<dbReference type="InterPro" id="IPR027417">
    <property type="entry name" value="P-loop_NTPase"/>
</dbReference>
<dbReference type="PROSITE" id="PS51192">
    <property type="entry name" value="HELICASE_ATP_BIND_1"/>
    <property type="match status" value="1"/>
</dbReference>
<dbReference type="Pfam" id="PF00270">
    <property type="entry name" value="DEAD"/>
    <property type="match status" value="1"/>
</dbReference>
<dbReference type="EMBL" id="SSSN01000005">
    <property type="protein sequence ID" value="THG34554.1"/>
    <property type="molecule type" value="Genomic_DNA"/>
</dbReference>
<reference evidence="7 8" key="1">
    <citation type="submission" date="2019-04" db="EMBL/GenBank/DDBJ databases">
        <authorList>
            <person name="Jiang L."/>
        </authorList>
    </citation>
    <scope>NUCLEOTIDE SEQUENCE [LARGE SCALE GENOMIC DNA]</scope>
    <source>
        <strain evidence="7 8">YIM 131861</strain>
    </source>
</reference>
<comment type="caution">
    <text evidence="7">The sequence shown here is derived from an EMBL/GenBank/DDBJ whole genome shotgun (WGS) entry which is preliminary data.</text>
</comment>
<evidence type="ECO:0000256" key="3">
    <source>
        <dbReference type="ARBA" id="ARBA00022806"/>
    </source>
</evidence>
<organism evidence="7 8">
    <name type="scientific">Orlajensenia flava</name>
    <dbReference type="NCBI Taxonomy" id="2565934"/>
    <lineage>
        <taxon>Bacteria</taxon>
        <taxon>Bacillati</taxon>
        <taxon>Actinomycetota</taxon>
        <taxon>Actinomycetes</taxon>
        <taxon>Micrococcales</taxon>
        <taxon>Microbacteriaceae</taxon>
        <taxon>Orlajensenia</taxon>
    </lineage>
</organism>
<dbReference type="AlphaFoldDB" id="A0A4S4FVL0"/>
<evidence type="ECO:0000256" key="2">
    <source>
        <dbReference type="ARBA" id="ARBA00022801"/>
    </source>
</evidence>
<gene>
    <name evidence="7" type="ORF">E6C70_09910</name>
</gene>
<dbReference type="GO" id="GO:0003676">
    <property type="term" value="F:nucleic acid binding"/>
    <property type="evidence" value="ECO:0007669"/>
    <property type="project" value="InterPro"/>
</dbReference>
<dbReference type="Gene3D" id="3.40.50.300">
    <property type="entry name" value="P-loop containing nucleotide triphosphate hydrolases"/>
    <property type="match status" value="2"/>
</dbReference>
<dbReference type="RefSeq" id="WP_136424353.1">
    <property type="nucleotide sequence ID" value="NZ_SSSN01000005.1"/>
</dbReference>
<evidence type="ECO:0000259" key="5">
    <source>
        <dbReference type="PROSITE" id="PS51192"/>
    </source>
</evidence>
<accession>A0A4S4FVL0</accession>
<feature type="domain" description="Helicase ATP-binding" evidence="5">
    <location>
        <begin position="99"/>
        <end position="314"/>
    </location>
</feature>
<dbReference type="InterPro" id="IPR001650">
    <property type="entry name" value="Helicase_C-like"/>
</dbReference>
<keyword evidence="4" id="KW-0067">ATP-binding</keyword>
<evidence type="ECO:0000313" key="7">
    <source>
        <dbReference type="EMBL" id="THG34554.1"/>
    </source>
</evidence>
<sequence length="700" mass="77974">MEAEMVDTFLELKEIARLASHSNLRDAGRDRLIRFLDSHGQDIPERQIVDTLCAALGLFPYMSEGTSESDAEALALEFHTPDELAEEGFTFHSEQQAVYSRLMDGESIILSAPTSFGKSAILDALVASNRWSRIVLIVPTVALIDETRRRLARFKNDYSIVTGASQPTGERAVYVLTQERFLEFDRIDGLGLFVIDEFYKLGTNEAMDQRRSLLNLAWKRLRATGAQYYLIGPNVDSISAAVGTDLQAKLIKTEFRTVAVDVIDRSDVEDSAREADLFSLISANSAESTLVFSASPEKAEKLAVGLREAVPPPNSSSLASEVARWLGSNYDPAWNAIGALAEGVATHTGLMPRSVQRIMVRLFNDGDVPVMVCTSTLIEGVNTAAKNVVIYDHKIDGQLLDFFTFSNIRGRAGRMFRHFVGRVYTYAPAPKSTTTEVDIPIESQSTQASAATLAQLDWEDLDDDARERVRGIFGQDVLSLGTIRANRGLDPELQINLAKRLIDKAPEARRLGWQGVPASNVLKSTLETAWDELLVPRQRRGVNFQMVWGQLQNHRVNGEAFSAMVDQQERYLRPDRDRSDAVLDVFRFQRRWMEHTIPSFLRGVQAIQGDVAKRSGLPPANYEFALREIESLYLPPGIAELEEFGVPMPLGLKLYRLGVRGSTGSEMMHSLEQRLHAPDLTAQLGIVERWILDDVVSGWA</sequence>
<evidence type="ECO:0000256" key="1">
    <source>
        <dbReference type="ARBA" id="ARBA00022741"/>
    </source>
</evidence>
<keyword evidence="1" id="KW-0547">Nucleotide-binding</keyword>
<dbReference type="InterPro" id="IPR014001">
    <property type="entry name" value="Helicase_ATP-bd"/>
</dbReference>
<keyword evidence="2" id="KW-0378">Hydrolase</keyword>
<proteinExistence type="predicted"/>
<keyword evidence="8" id="KW-1185">Reference proteome</keyword>
<name>A0A4S4FVL0_9MICO</name>
<evidence type="ECO:0000313" key="8">
    <source>
        <dbReference type="Proteomes" id="UP000307380"/>
    </source>
</evidence>
<evidence type="ECO:0000259" key="6">
    <source>
        <dbReference type="PROSITE" id="PS51194"/>
    </source>
</evidence>
<dbReference type="PANTHER" id="PTHR47961">
    <property type="entry name" value="DNA POLYMERASE THETA, PUTATIVE (AFU_ORTHOLOGUE AFUA_1G05260)-RELATED"/>
    <property type="match status" value="1"/>
</dbReference>
<evidence type="ECO:0000256" key="4">
    <source>
        <dbReference type="ARBA" id="ARBA00022840"/>
    </source>
</evidence>
<dbReference type="GO" id="GO:0005524">
    <property type="term" value="F:ATP binding"/>
    <property type="evidence" value="ECO:0007669"/>
    <property type="project" value="UniProtKB-KW"/>
</dbReference>
<dbReference type="GO" id="GO:0004386">
    <property type="term" value="F:helicase activity"/>
    <property type="evidence" value="ECO:0007669"/>
    <property type="project" value="UniProtKB-KW"/>
</dbReference>
<dbReference type="Proteomes" id="UP000307380">
    <property type="component" value="Unassembled WGS sequence"/>
</dbReference>
<dbReference type="PANTHER" id="PTHR47961:SF6">
    <property type="entry name" value="DNA-DIRECTED DNA POLYMERASE"/>
    <property type="match status" value="1"/>
</dbReference>
<dbReference type="InterPro" id="IPR050474">
    <property type="entry name" value="Hel308_SKI2-like"/>
</dbReference>
<dbReference type="SUPFAM" id="SSF52540">
    <property type="entry name" value="P-loop containing nucleoside triphosphate hydrolases"/>
    <property type="match status" value="1"/>
</dbReference>
<dbReference type="InterPro" id="IPR011545">
    <property type="entry name" value="DEAD/DEAH_box_helicase_dom"/>
</dbReference>
<dbReference type="SMART" id="SM00490">
    <property type="entry name" value="HELICc"/>
    <property type="match status" value="1"/>
</dbReference>
<feature type="domain" description="Helicase C-terminal" evidence="6">
    <location>
        <begin position="276"/>
        <end position="459"/>
    </location>
</feature>
<dbReference type="Pfam" id="PF00271">
    <property type="entry name" value="Helicase_C"/>
    <property type="match status" value="1"/>
</dbReference>
<dbReference type="OrthoDB" id="9815222at2"/>
<dbReference type="GO" id="GO:0016787">
    <property type="term" value="F:hydrolase activity"/>
    <property type="evidence" value="ECO:0007669"/>
    <property type="project" value="UniProtKB-KW"/>
</dbReference>
<protein>
    <submittedName>
        <fullName evidence="7">DEAD/DEAH box helicase</fullName>
    </submittedName>
</protein>